<sequence length="430" mass="47367">MDEELDTENQEWSNESFLGHCPSPRSLHTATCVGDKIVVFGGHEDNSAKNDVYILDTVTHRWTKPKVFGTPPSPRCAHSAVLIDGERILIYGGRDSMAKGDIWFLEVNTAFVRLQSELLDMEVVAWSKGVTGKAPRPVVICGPSGVGKGTLIGKLMKDFPDSFGFSVSHTTRRPREKEQDGVHYHFTKRPTMEKEISERKFLESADVHGNLYGTSWAAVDAVTNSGKTCILDIDVQGAQSVKKSPLDAIFIFIKPPYPEEAELRKRLHGRGTESEEQIQKRLQNAKAELERAKDPTLFDHILINAKLDEAYENLKVCHHVDVFDKYAGDVSQHTAKSVCNLLHARLDLICVTNLAGIARAVLDLSKISGGAPGITRGLNWVVTNSRANGIGNHNMQQQSVSLSQNHKLVPLKPLVAGNLSSTKAANGFTR</sequence>
<keyword evidence="3" id="KW-0808">Transferase</keyword>
<dbReference type="EC" id="2.7.4.8" evidence="2"/>
<accession>A0ABP1BU37</accession>
<evidence type="ECO:0000256" key="3">
    <source>
        <dbReference type="ARBA" id="ARBA00022679"/>
    </source>
</evidence>
<dbReference type="PANTHER" id="PTHR23117">
    <property type="entry name" value="GUANYLATE KINASE-RELATED"/>
    <property type="match status" value="1"/>
</dbReference>
<proteinExistence type="inferred from homology"/>
<dbReference type="Gene3D" id="2.120.10.80">
    <property type="entry name" value="Kelch-type beta propeller"/>
    <property type="match status" value="1"/>
</dbReference>
<evidence type="ECO:0000256" key="5">
    <source>
        <dbReference type="ARBA" id="ARBA00022777"/>
    </source>
</evidence>
<keyword evidence="6" id="KW-0067">ATP-binding</keyword>
<dbReference type="NCBIfam" id="TIGR03263">
    <property type="entry name" value="guanyl_kin"/>
    <property type="match status" value="1"/>
</dbReference>
<dbReference type="SMART" id="SM00072">
    <property type="entry name" value="GuKc"/>
    <property type="match status" value="1"/>
</dbReference>
<comment type="similarity">
    <text evidence="1">Belongs to the guanylate kinase family.</text>
</comment>
<dbReference type="Gene3D" id="3.40.50.300">
    <property type="entry name" value="P-loop containing nucleotide triphosphate hydrolases"/>
    <property type="match status" value="1"/>
</dbReference>
<dbReference type="InterPro" id="IPR027417">
    <property type="entry name" value="P-loop_NTPase"/>
</dbReference>
<evidence type="ECO:0000259" key="7">
    <source>
        <dbReference type="PROSITE" id="PS50052"/>
    </source>
</evidence>
<dbReference type="InterPro" id="IPR017665">
    <property type="entry name" value="Guanylate_kinase"/>
</dbReference>
<dbReference type="InterPro" id="IPR020590">
    <property type="entry name" value="Guanylate_kinase_CS"/>
</dbReference>
<keyword evidence="5" id="KW-0418">Kinase</keyword>
<dbReference type="CDD" id="cd00071">
    <property type="entry name" value="GMPK"/>
    <property type="match status" value="1"/>
</dbReference>
<dbReference type="InterPro" id="IPR008145">
    <property type="entry name" value="GK/Ca_channel_bsu"/>
</dbReference>
<keyword evidence="9" id="KW-1185">Reference proteome</keyword>
<dbReference type="Gene3D" id="3.30.63.10">
    <property type="entry name" value="Guanylate Kinase phosphate binding domain"/>
    <property type="match status" value="1"/>
</dbReference>
<dbReference type="PROSITE" id="PS00856">
    <property type="entry name" value="GUANYLATE_KINASE_1"/>
    <property type="match status" value="1"/>
</dbReference>
<evidence type="ECO:0000256" key="6">
    <source>
        <dbReference type="ARBA" id="ARBA00022840"/>
    </source>
</evidence>
<dbReference type="InterPro" id="IPR008144">
    <property type="entry name" value="Guanylate_kin-like_dom"/>
</dbReference>
<gene>
    <name evidence="8" type="ORF">CSSPJE1EN2_LOCUS21050</name>
</gene>
<name>A0ABP1BU37_9BRYO</name>
<evidence type="ECO:0000256" key="4">
    <source>
        <dbReference type="ARBA" id="ARBA00022741"/>
    </source>
</evidence>
<dbReference type="SUPFAM" id="SSF52540">
    <property type="entry name" value="P-loop containing nucleoside triphosphate hydrolases"/>
    <property type="match status" value="1"/>
</dbReference>
<evidence type="ECO:0000256" key="2">
    <source>
        <dbReference type="ARBA" id="ARBA00012961"/>
    </source>
</evidence>
<feature type="domain" description="Guanylate kinase-like" evidence="7">
    <location>
        <begin position="135"/>
        <end position="319"/>
    </location>
</feature>
<evidence type="ECO:0000313" key="8">
    <source>
        <dbReference type="EMBL" id="CAK9879537.1"/>
    </source>
</evidence>
<evidence type="ECO:0000256" key="1">
    <source>
        <dbReference type="ARBA" id="ARBA00005790"/>
    </source>
</evidence>
<dbReference type="PROSITE" id="PS50052">
    <property type="entry name" value="GUANYLATE_KINASE_2"/>
    <property type="match status" value="1"/>
</dbReference>
<organism evidence="8 9">
    <name type="scientific">Sphagnum jensenii</name>
    <dbReference type="NCBI Taxonomy" id="128206"/>
    <lineage>
        <taxon>Eukaryota</taxon>
        <taxon>Viridiplantae</taxon>
        <taxon>Streptophyta</taxon>
        <taxon>Embryophyta</taxon>
        <taxon>Bryophyta</taxon>
        <taxon>Sphagnophytina</taxon>
        <taxon>Sphagnopsida</taxon>
        <taxon>Sphagnales</taxon>
        <taxon>Sphagnaceae</taxon>
        <taxon>Sphagnum</taxon>
    </lineage>
</organism>
<keyword evidence="4" id="KW-0547">Nucleotide-binding</keyword>
<dbReference type="EMBL" id="OZ023708">
    <property type="protein sequence ID" value="CAK9879537.1"/>
    <property type="molecule type" value="Genomic_DNA"/>
</dbReference>
<dbReference type="InterPro" id="IPR015915">
    <property type="entry name" value="Kelch-typ_b-propeller"/>
</dbReference>
<protein>
    <recommendedName>
        <fullName evidence="2">guanylate kinase</fullName>
        <ecNumber evidence="2">2.7.4.8</ecNumber>
    </recommendedName>
</protein>
<dbReference type="Proteomes" id="UP001497522">
    <property type="component" value="Chromosome 7"/>
</dbReference>
<dbReference type="SUPFAM" id="SSF117281">
    <property type="entry name" value="Kelch motif"/>
    <property type="match status" value="1"/>
</dbReference>
<dbReference type="Pfam" id="PF24681">
    <property type="entry name" value="Kelch_KLHDC2_KLHL20_DRC7"/>
    <property type="match status" value="1"/>
</dbReference>
<dbReference type="Pfam" id="PF00625">
    <property type="entry name" value="Guanylate_kin"/>
    <property type="match status" value="1"/>
</dbReference>
<reference evidence="8" key="1">
    <citation type="submission" date="2024-03" db="EMBL/GenBank/DDBJ databases">
        <authorList>
            <consortium name="ELIXIR-Norway"/>
            <consortium name="Elixir Norway"/>
        </authorList>
    </citation>
    <scope>NUCLEOTIDE SEQUENCE</scope>
</reference>
<evidence type="ECO:0000313" key="9">
    <source>
        <dbReference type="Proteomes" id="UP001497522"/>
    </source>
</evidence>
<dbReference type="PANTHER" id="PTHR23117:SF13">
    <property type="entry name" value="GUANYLATE KINASE"/>
    <property type="match status" value="1"/>
</dbReference>